<dbReference type="Gene3D" id="2.40.50.40">
    <property type="match status" value="1"/>
</dbReference>
<comment type="caution">
    <text evidence="2">The sequence shown here is derived from an EMBL/GenBank/DDBJ whole genome shotgun (WGS) entry which is preliminary data.</text>
</comment>
<dbReference type="SUPFAM" id="SSF54160">
    <property type="entry name" value="Chromo domain-like"/>
    <property type="match status" value="1"/>
</dbReference>
<keyword evidence="3" id="KW-1185">Reference proteome</keyword>
<proteinExistence type="predicted"/>
<evidence type="ECO:0000256" key="1">
    <source>
        <dbReference type="ARBA" id="ARBA00011353"/>
    </source>
</evidence>
<comment type="subunit">
    <text evidence="1">Component of the NuA4 histone acetyltransferase complex.</text>
</comment>
<dbReference type="HOGENOM" id="CLU_1299589_0_0_1"/>
<dbReference type="VEuPathDB" id="FungiDB:CPUR_07794"/>
<dbReference type="STRING" id="1111077.M1W518"/>
<gene>
    <name evidence="2" type="ORF">CPUR_07794</name>
</gene>
<protein>
    <recommendedName>
        <fullName evidence="4">Chromo domain-containing protein</fullName>
    </recommendedName>
</protein>
<name>M1W518_CLAP2</name>
<sequence>MTEMGKEPAFLRARDQEQPCLYNHIYGITLWFDAKSDLDVGESGSIRLPSDTAAIDTLVCGSKRRFWPKGIAAKAVFGKYSGKEMKTPNYSDSQSTGEGPELVHEPWVIPATAWMEQLREERGHSFVLGLPDGYHMTNLFHDDRLRKAADDPLPQQIEAPAEPGEINGEPEWEVEGILKSHLTGRNKTLQYQVPWKGCDPDVGRYVVPGREL</sequence>
<dbReference type="InterPro" id="IPR016197">
    <property type="entry name" value="Chromo-like_dom_sf"/>
</dbReference>
<evidence type="ECO:0000313" key="3">
    <source>
        <dbReference type="Proteomes" id="UP000016801"/>
    </source>
</evidence>
<organism evidence="2 3">
    <name type="scientific">Claviceps purpurea (strain 20.1)</name>
    <name type="common">Ergot fungus</name>
    <name type="synonym">Sphacelia segetum</name>
    <dbReference type="NCBI Taxonomy" id="1111077"/>
    <lineage>
        <taxon>Eukaryota</taxon>
        <taxon>Fungi</taxon>
        <taxon>Dikarya</taxon>
        <taxon>Ascomycota</taxon>
        <taxon>Pezizomycotina</taxon>
        <taxon>Sordariomycetes</taxon>
        <taxon>Hypocreomycetidae</taxon>
        <taxon>Hypocreales</taxon>
        <taxon>Clavicipitaceae</taxon>
        <taxon>Claviceps</taxon>
    </lineage>
</organism>
<dbReference type="AlphaFoldDB" id="M1W518"/>
<evidence type="ECO:0008006" key="4">
    <source>
        <dbReference type="Google" id="ProtNLM"/>
    </source>
</evidence>
<dbReference type="EMBL" id="CAGA01000068">
    <property type="protein sequence ID" value="CCE33866.1"/>
    <property type="molecule type" value="Genomic_DNA"/>
</dbReference>
<dbReference type="OrthoDB" id="4177918at2759"/>
<dbReference type="Proteomes" id="UP000016801">
    <property type="component" value="Unassembled WGS sequence"/>
</dbReference>
<accession>M1W518</accession>
<reference evidence="2 3" key="1">
    <citation type="journal article" date="2013" name="PLoS Genet.">
        <title>Plant-symbiotic fungi as chemical engineers: Multi-genome analysis of the Clavicipitaceae reveals dynamics of alkaloid loci.</title>
        <authorList>
            <person name="Schardl C.L."/>
            <person name="Young C.A."/>
            <person name="Hesse U."/>
            <person name="Amyotte S.G."/>
            <person name="Andreeva K."/>
            <person name="Calie P.J."/>
            <person name="Fleetwood D.J."/>
            <person name="Haws D.C."/>
            <person name="Moore N."/>
            <person name="Oeser B."/>
            <person name="Panaccione D.G."/>
            <person name="Schweri K.K."/>
            <person name="Voisey C.R."/>
            <person name="Farman M.L."/>
            <person name="Jaromczyk J.W."/>
            <person name="Roe B.A."/>
            <person name="O'Sullivan D.M."/>
            <person name="Scott B."/>
            <person name="Tudzynski P."/>
            <person name="An Z."/>
            <person name="Arnaoudova E.G."/>
            <person name="Bullock C.T."/>
            <person name="Charlton N.D."/>
            <person name="Chen L."/>
            <person name="Cox M."/>
            <person name="Dinkins R.D."/>
            <person name="Florea S."/>
            <person name="Glenn A.E."/>
            <person name="Gordon A."/>
            <person name="Gueldener U."/>
            <person name="Harris D.R."/>
            <person name="Hollin W."/>
            <person name="Jaromczyk J."/>
            <person name="Johnson R.D."/>
            <person name="Khan A.K."/>
            <person name="Leistner E."/>
            <person name="Leuchtmann A."/>
            <person name="Li C."/>
            <person name="Liu J."/>
            <person name="Liu J."/>
            <person name="Liu M."/>
            <person name="Mace W."/>
            <person name="Machado C."/>
            <person name="Nagabhyru P."/>
            <person name="Pan J."/>
            <person name="Schmid J."/>
            <person name="Sugawara K."/>
            <person name="Steiner U."/>
            <person name="Takach J.E."/>
            <person name="Tanaka E."/>
            <person name="Webb J.S."/>
            <person name="Wilson E.V."/>
            <person name="Wiseman J.L."/>
            <person name="Yoshida R."/>
            <person name="Zeng Z."/>
        </authorList>
    </citation>
    <scope>NUCLEOTIDE SEQUENCE [LARGE SCALE GENOMIC DNA]</scope>
    <source>
        <strain evidence="2 3">20.1</strain>
    </source>
</reference>
<evidence type="ECO:0000313" key="2">
    <source>
        <dbReference type="EMBL" id="CCE33866.1"/>
    </source>
</evidence>
<dbReference type="CDD" id="cd00024">
    <property type="entry name" value="CD_CSD"/>
    <property type="match status" value="1"/>
</dbReference>